<evidence type="ECO:0000313" key="3">
    <source>
        <dbReference type="Proteomes" id="UP001575652"/>
    </source>
</evidence>
<keyword evidence="1" id="KW-0812">Transmembrane</keyword>
<keyword evidence="1" id="KW-1133">Transmembrane helix</keyword>
<proteinExistence type="predicted"/>
<feature type="transmembrane region" description="Helical" evidence="1">
    <location>
        <begin position="14"/>
        <end position="37"/>
    </location>
</feature>
<evidence type="ECO:0000256" key="1">
    <source>
        <dbReference type="SAM" id="Phobius"/>
    </source>
</evidence>
<dbReference type="EMBL" id="JBHDLJ010000001">
    <property type="protein sequence ID" value="MFB0833298.1"/>
    <property type="molecule type" value="Genomic_DNA"/>
</dbReference>
<sequence length="148" mass="14742">MTDPSDGREGGQTLILVIGYVAIALLAVSATLAATAVNTEARRLLSVADGAVVAAADSFSVAGGAEDTALDLVLTDAAVRSAAAAYVGDTGAPARFDGFAVLLATADGDGTTARVRLGATVRPPIVGWFVPDGIPISVESSARTALTR</sequence>
<evidence type="ECO:0000313" key="2">
    <source>
        <dbReference type="EMBL" id="MFB0833298.1"/>
    </source>
</evidence>
<keyword evidence="1" id="KW-0472">Membrane</keyword>
<evidence type="ECO:0008006" key="4">
    <source>
        <dbReference type="Google" id="ProtNLM"/>
    </source>
</evidence>
<organism evidence="2 3">
    <name type="scientific">Arthrobacter halodurans</name>
    <dbReference type="NCBI Taxonomy" id="516699"/>
    <lineage>
        <taxon>Bacteria</taxon>
        <taxon>Bacillati</taxon>
        <taxon>Actinomycetota</taxon>
        <taxon>Actinomycetes</taxon>
        <taxon>Micrococcales</taxon>
        <taxon>Micrococcaceae</taxon>
        <taxon>Arthrobacter</taxon>
    </lineage>
</organism>
<dbReference type="Proteomes" id="UP001575652">
    <property type="component" value="Unassembled WGS sequence"/>
</dbReference>
<comment type="caution">
    <text evidence="2">The sequence shown here is derived from an EMBL/GenBank/DDBJ whole genome shotgun (WGS) entry which is preliminary data.</text>
</comment>
<keyword evidence="3" id="KW-1185">Reference proteome</keyword>
<accession>A0ABV4UIF7</accession>
<name>A0ABV4UIF7_9MICC</name>
<dbReference type="RefSeq" id="WP_373970457.1">
    <property type="nucleotide sequence ID" value="NZ_JBHDLJ010000001.1"/>
</dbReference>
<protein>
    <recommendedName>
        <fullName evidence="4">Flp pilus-assembly TadE/G-like</fullName>
    </recommendedName>
</protein>
<reference evidence="2 3" key="1">
    <citation type="submission" date="2024-09" db="EMBL/GenBank/DDBJ databases">
        <authorList>
            <person name="Salinas-Garcia M.A."/>
            <person name="Prieme A."/>
        </authorList>
    </citation>
    <scope>NUCLEOTIDE SEQUENCE [LARGE SCALE GENOMIC DNA]</scope>
    <source>
        <strain evidence="2 3">DSM 21081</strain>
    </source>
</reference>
<gene>
    <name evidence="2" type="ORF">ACETWP_01750</name>
</gene>